<reference evidence="4 5" key="1">
    <citation type="journal article" date="2016" name="Nat. Commun.">
        <title>Thousands of microbial genomes shed light on interconnected biogeochemical processes in an aquifer system.</title>
        <authorList>
            <person name="Anantharaman K."/>
            <person name="Brown C.T."/>
            <person name="Hug L.A."/>
            <person name="Sharon I."/>
            <person name="Castelle C.J."/>
            <person name="Probst A.J."/>
            <person name="Thomas B.C."/>
            <person name="Singh A."/>
            <person name="Wilkins M.J."/>
            <person name="Karaoz U."/>
            <person name="Brodie E.L."/>
            <person name="Williams K.H."/>
            <person name="Hubbard S.S."/>
            <person name="Banfield J.F."/>
        </authorList>
    </citation>
    <scope>NUCLEOTIDE SEQUENCE [LARGE SCALE GENOMIC DNA]</scope>
</reference>
<dbReference type="PRINTS" id="PR00050">
    <property type="entry name" value="COLDSHOCK"/>
</dbReference>
<dbReference type="PIRSF" id="PIRSF002599">
    <property type="entry name" value="Cold_shock_A"/>
    <property type="match status" value="1"/>
</dbReference>
<keyword evidence="2" id="KW-0963">Cytoplasm</keyword>
<comment type="caution">
    <text evidence="4">The sequence shown here is derived from an EMBL/GenBank/DDBJ whole genome shotgun (WGS) entry which is preliminary data.</text>
</comment>
<dbReference type="GO" id="GO:0003676">
    <property type="term" value="F:nucleic acid binding"/>
    <property type="evidence" value="ECO:0007669"/>
    <property type="project" value="InterPro"/>
</dbReference>
<name>A0A1G2M3W3_9BACT</name>
<dbReference type="InterPro" id="IPR012156">
    <property type="entry name" value="Cold_shock_CspA"/>
</dbReference>
<dbReference type="CDD" id="cd04458">
    <property type="entry name" value="CSP_CDS"/>
    <property type="match status" value="1"/>
</dbReference>
<evidence type="ECO:0000259" key="3">
    <source>
        <dbReference type="PROSITE" id="PS51857"/>
    </source>
</evidence>
<evidence type="ECO:0000256" key="1">
    <source>
        <dbReference type="ARBA" id="ARBA00004496"/>
    </source>
</evidence>
<dbReference type="InterPro" id="IPR012340">
    <property type="entry name" value="NA-bd_OB-fold"/>
</dbReference>
<dbReference type="SMART" id="SM00357">
    <property type="entry name" value="CSP"/>
    <property type="match status" value="1"/>
</dbReference>
<comment type="subcellular location">
    <subcellularLocation>
        <location evidence="1">Cytoplasm</location>
    </subcellularLocation>
</comment>
<dbReference type="STRING" id="1802301.A2664_02875"/>
<organism evidence="4 5">
    <name type="scientific">Candidatus Taylorbacteria bacterium RIFCSPHIGHO2_01_FULL_46_22b</name>
    <dbReference type="NCBI Taxonomy" id="1802301"/>
    <lineage>
        <taxon>Bacteria</taxon>
        <taxon>Candidatus Tayloriibacteriota</taxon>
    </lineage>
</organism>
<feature type="domain" description="CSD" evidence="3">
    <location>
        <begin position="1"/>
        <end position="66"/>
    </location>
</feature>
<sequence>MEEGTIARIIADKGFGFIKRTSGGKDLFFHSNELQNVKIEELREGDKVTFEVADSPKGPNAVKVNKA</sequence>
<dbReference type="PROSITE" id="PS51857">
    <property type="entry name" value="CSD_2"/>
    <property type="match status" value="1"/>
</dbReference>
<dbReference type="InterPro" id="IPR002059">
    <property type="entry name" value="CSP_DNA-bd"/>
</dbReference>
<dbReference type="Gene3D" id="2.40.50.140">
    <property type="entry name" value="Nucleic acid-binding proteins"/>
    <property type="match status" value="1"/>
</dbReference>
<dbReference type="InterPro" id="IPR011129">
    <property type="entry name" value="CSD"/>
</dbReference>
<dbReference type="EMBL" id="MHRF01000004">
    <property type="protein sequence ID" value="OHA18557.1"/>
    <property type="molecule type" value="Genomic_DNA"/>
</dbReference>
<evidence type="ECO:0000256" key="2">
    <source>
        <dbReference type="ARBA" id="ARBA00022490"/>
    </source>
</evidence>
<dbReference type="SUPFAM" id="SSF50249">
    <property type="entry name" value="Nucleic acid-binding proteins"/>
    <property type="match status" value="1"/>
</dbReference>
<dbReference type="Proteomes" id="UP000178873">
    <property type="component" value="Unassembled WGS sequence"/>
</dbReference>
<dbReference type="GO" id="GO:0005737">
    <property type="term" value="C:cytoplasm"/>
    <property type="evidence" value="ECO:0007669"/>
    <property type="project" value="UniProtKB-SubCell"/>
</dbReference>
<evidence type="ECO:0000313" key="5">
    <source>
        <dbReference type="Proteomes" id="UP000178873"/>
    </source>
</evidence>
<dbReference type="AlphaFoldDB" id="A0A1G2M3W3"/>
<gene>
    <name evidence="4" type="ORF">A2664_02875</name>
</gene>
<accession>A0A1G2M3W3</accession>
<evidence type="ECO:0000313" key="4">
    <source>
        <dbReference type="EMBL" id="OHA18557.1"/>
    </source>
</evidence>
<protein>
    <submittedName>
        <fullName evidence="4">Cold-shock protein</fullName>
    </submittedName>
</protein>
<proteinExistence type="predicted"/>
<dbReference type="Pfam" id="PF00313">
    <property type="entry name" value="CSD"/>
    <property type="match status" value="1"/>
</dbReference>